<reference evidence="7 8" key="1">
    <citation type="submission" date="2018-05" db="EMBL/GenBank/DDBJ databases">
        <title>Evolution of GPA BGCs.</title>
        <authorList>
            <person name="Waglechner N."/>
            <person name="Wright G.D."/>
        </authorList>
    </citation>
    <scope>NUCLEOTIDE SEQUENCE [LARGE SCALE GENOMIC DNA]</scope>
    <source>
        <strain evidence="7 8">A82846</strain>
    </source>
</reference>
<accession>A0A428ZB25</accession>
<feature type="transmembrane region" description="Helical" evidence="6">
    <location>
        <begin position="135"/>
        <end position="160"/>
    </location>
</feature>
<evidence type="ECO:0000313" key="8">
    <source>
        <dbReference type="Proteomes" id="UP000287547"/>
    </source>
</evidence>
<dbReference type="AlphaFoldDB" id="A0A428ZB25"/>
<evidence type="ECO:0000256" key="3">
    <source>
        <dbReference type="ARBA" id="ARBA00022692"/>
    </source>
</evidence>
<gene>
    <name evidence="7" type="ORF">DMH04_18425</name>
</gene>
<organism evidence="7 8">
    <name type="scientific">Kibdelosporangium aridum</name>
    <dbReference type="NCBI Taxonomy" id="2030"/>
    <lineage>
        <taxon>Bacteria</taxon>
        <taxon>Bacillati</taxon>
        <taxon>Actinomycetota</taxon>
        <taxon>Actinomycetes</taxon>
        <taxon>Pseudonocardiales</taxon>
        <taxon>Pseudonocardiaceae</taxon>
        <taxon>Kibdelosporangium</taxon>
    </lineage>
</organism>
<dbReference type="InterPro" id="IPR017039">
    <property type="entry name" value="Virul_fac_BrkB"/>
</dbReference>
<name>A0A428ZB25_KIBAR</name>
<keyword evidence="5 6" id="KW-0472">Membrane</keyword>
<dbReference type="OrthoDB" id="9781030at2"/>
<evidence type="ECO:0000256" key="1">
    <source>
        <dbReference type="ARBA" id="ARBA00004651"/>
    </source>
</evidence>
<evidence type="ECO:0000256" key="6">
    <source>
        <dbReference type="SAM" id="Phobius"/>
    </source>
</evidence>
<keyword evidence="4 6" id="KW-1133">Transmembrane helix</keyword>
<evidence type="ECO:0008006" key="9">
    <source>
        <dbReference type="Google" id="ProtNLM"/>
    </source>
</evidence>
<dbReference type="PANTHER" id="PTHR30213">
    <property type="entry name" value="INNER MEMBRANE PROTEIN YHJD"/>
    <property type="match status" value="1"/>
</dbReference>
<dbReference type="RefSeq" id="WP_125727052.1">
    <property type="nucleotide sequence ID" value="NZ_QHKI01000013.1"/>
</dbReference>
<dbReference type="PANTHER" id="PTHR30213:SF0">
    <property type="entry name" value="UPF0761 MEMBRANE PROTEIN YIHY"/>
    <property type="match status" value="1"/>
</dbReference>
<dbReference type="PIRSF" id="PIRSF035875">
    <property type="entry name" value="RNase_BN"/>
    <property type="match status" value="1"/>
</dbReference>
<feature type="transmembrane region" description="Helical" evidence="6">
    <location>
        <begin position="93"/>
        <end position="114"/>
    </location>
</feature>
<feature type="transmembrane region" description="Helical" evidence="6">
    <location>
        <begin position="21"/>
        <end position="48"/>
    </location>
</feature>
<dbReference type="GO" id="GO:0005886">
    <property type="term" value="C:plasma membrane"/>
    <property type="evidence" value="ECO:0007669"/>
    <property type="project" value="UniProtKB-SubCell"/>
</dbReference>
<feature type="transmembrane region" description="Helical" evidence="6">
    <location>
        <begin position="208"/>
        <end position="230"/>
    </location>
</feature>
<comment type="subcellular location">
    <subcellularLocation>
        <location evidence="1">Cell membrane</location>
        <topology evidence="1">Multi-pass membrane protein</topology>
    </subcellularLocation>
</comment>
<protein>
    <recommendedName>
        <fullName evidence="9">YihY/virulence factor BrkB family protein</fullName>
    </recommendedName>
</protein>
<evidence type="ECO:0000256" key="4">
    <source>
        <dbReference type="ARBA" id="ARBA00022989"/>
    </source>
</evidence>
<dbReference type="Pfam" id="PF03631">
    <property type="entry name" value="Virul_fac_BrkB"/>
    <property type="match status" value="1"/>
</dbReference>
<dbReference type="NCBIfam" id="TIGR00765">
    <property type="entry name" value="yihY_not_rbn"/>
    <property type="match status" value="1"/>
</dbReference>
<dbReference type="EMBL" id="QHKI01000013">
    <property type="protein sequence ID" value="RSM85264.1"/>
    <property type="molecule type" value="Genomic_DNA"/>
</dbReference>
<feature type="transmembrane region" description="Helical" evidence="6">
    <location>
        <begin position="172"/>
        <end position="196"/>
    </location>
</feature>
<comment type="caution">
    <text evidence="7">The sequence shown here is derived from an EMBL/GenBank/DDBJ whole genome shotgun (WGS) entry which is preliminary data.</text>
</comment>
<dbReference type="Proteomes" id="UP000287547">
    <property type="component" value="Unassembled WGS sequence"/>
</dbReference>
<proteinExistence type="predicted"/>
<evidence type="ECO:0000256" key="2">
    <source>
        <dbReference type="ARBA" id="ARBA00022475"/>
    </source>
</evidence>
<keyword evidence="2" id="KW-1003">Cell membrane</keyword>
<sequence length="279" mass="30356">MKIRDSLRTSRRVFHEVWDDQLPMAAAGIGFFGMLAVPPALITLLTVYSLTADTAHVRDQLTPLLSALPDPARDLLIRQLQGATELGTRDLTVGLLVSTGALLWITSTAMRALIAGLMRAFDQPEDRGFLRVRGLALLFTVGAIVVSAIALAAMAVLPIALDVLGVPEDVRWVVSVVRWGGLVVVLWGAITVLYRYGPDREQARRRWFSWGSLVALLVWMAGSAGFTLYVESLADYHATYGTLTGLVVLMLWLYISAFAILLGAEVDAEMAKSRGTNTS</sequence>
<feature type="transmembrane region" description="Helical" evidence="6">
    <location>
        <begin position="242"/>
        <end position="264"/>
    </location>
</feature>
<evidence type="ECO:0000256" key="5">
    <source>
        <dbReference type="ARBA" id="ARBA00023136"/>
    </source>
</evidence>
<keyword evidence="3 6" id="KW-0812">Transmembrane</keyword>
<evidence type="ECO:0000313" key="7">
    <source>
        <dbReference type="EMBL" id="RSM85264.1"/>
    </source>
</evidence>